<dbReference type="Pfam" id="PF13561">
    <property type="entry name" value="adh_short_C2"/>
    <property type="match status" value="1"/>
</dbReference>
<protein>
    <submittedName>
        <fullName evidence="1">3-oxoacyl-[acyl-carrier-protein] reductase</fullName>
    </submittedName>
</protein>
<dbReference type="SUPFAM" id="SSF51735">
    <property type="entry name" value="NAD(P)-binding Rossmann-fold domains"/>
    <property type="match status" value="1"/>
</dbReference>
<proteinExistence type="predicted"/>
<dbReference type="EMBL" id="AKGD01000001">
    <property type="protein sequence ID" value="EIT70939.1"/>
    <property type="molecule type" value="Genomic_DNA"/>
</dbReference>
<accession>I7ZGA4</accession>
<evidence type="ECO:0000313" key="1">
    <source>
        <dbReference type="EMBL" id="EIT70939.1"/>
    </source>
</evidence>
<dbReference type="InterPro" id="IPR002347">
    <property type="entry name" value="SDR_fam"/>
</dbReference>
<keyword evidence="2" id="KW-1185">Reference proteome</keyword>
<gene>
    <name evidence="1" type="ORF">WQQ_10760</name>
</gene>
<organism evidence="1 2">
    <name type="scientific">Hydrocarboniphaga effusa AP103</name>
    <dbReference type="NCBI Taxonomy" id="1172194"/>
    <lineage>
        <taxon>Bacteria</taxon>
        <taxon>Pseudomonadati</taxon>
        <taxon>Pseudomonadota</taxon>
        <taxon>Gammaproteobacteria</taxon>
        <taxon>Nevskiales</taxon>
        <taxon>Nevskiaceae</taxon>
        <taxon>Hydrocarboniphaga</taxon>
    </lineage>
</organism>
<evidence type="ECO:0000313" key="2">
    <source>
        <dbReference type="Proteomes" id="UP000003704"/>
    </source>
</evidence>
<sequence>MSEPSFAESRQPMNPEALALAGPIRREGRPEDIAGAVAWLASDEAGFVTGQVIAVKGGRDI</sequence>
<reference evidence="1 2" key="1">
    <citation type="journal article" date="2012" name="J. Bacteriol.">
        <title>Genome Sequence of n-Alkane-Degrading Hydrocarboniphaga effusa Strain AP103T (ATCC BAA-332T).</title>
        <authorList>
            <person name="Chang H.K."/>
            <person name="Zylstra G.J."/>
            <person name="Chae J.C."/>
        </authorList>
    </citation>
    <scope>NUCLEOTIDE SEQUENCE [LARGE SCALE GENOMIC DNA]</scope>
    <source>
        <strain evidence="1 2">AP103</strain>
    </source>
</reference>
<comment type="caution">
    <text evidence="1">The sequence shown here is derived from an EMBL/GenBank/DDBJ whole genome shotgun (WGS) entry which is preliminary data.</text>
</comment>
<dbReference type="InterPro" id="IPR036291">
    <property type="entry name" value="NAD(P)-bd_dom_sf"/>
</dbReference>
<dbReference type="Gene3D" id="3.40.50.720">
    <property type="entry name" value="NAD(P)-binding Rossmann-like Domain"/>
    <property type="match status" value="1"/>
</dbReference>
<dbReference type="Proteomes" id="UP000003704">
    <property type="component" value="Unassembled WGS sequence"/>
</dbReference>
<name>I7ZGA4_9GAMM</name>
<dbReference type="AlphaFoldDB" id="I7ZGA4"/>